<dbReference type="EMBL" id="CP063361">
    <property type="protein sequence ID" value="UOD28778.1"/>
    <property type="molecule type" value="Genomic_DNA"/>
</dbReference>
<evidence type="ECO:0000313" key="1">
    <source>
        <dbReference type="EMBL" id="UOD28778.1"/>
    </source>
</evidence>
<accession>A0ABY4A833</accession>
<keyword evidence="2" id="KW-1185">Reference proteome</keyword>
<protein>
    <submittedName>
        <fullName evidence="1">Uncharacterized protein</fullName>
    </submittedName>
</protein>
<dbReference type="Proteomes" id="UP000831532">
    <property type="component" value="Chromosome"/>
</dbReference>
<evidence type="ECO:0000313" key="2">
    <source>
        <dbReference type="Proteomes" id="UP000831532"/>
    </source>
</evidence>
<gene>
    <name evidence="1" type="ORF">INH39_25555</name>
</gene>
<reference evidence="1 2" key="1">
    <citation type="submission" date="2020-10" db="EMBL/GenBank/DDBJ databases">
        <title>Genome analysis of Massilia species.</title>
        <authorList>
            <person name="Jung D.-H."/>
        </authorList>
    </citation>
    <scope>NUCLEOTIDE SEQUENCE [LARGE SCALE GENOMIC DNA]</scope>
    <source>
        <strain evidence="2">sipir</strain>
    </source>
</reference>
<proteinExistence type="predicted"/>
<dbReference type="RefSeq" id="WP_243489924.1">
    <property type="nucleotide sequence ID" value="NZ_CP063361.1"/>
</dbReference>
<sequence length="51" mass="5489">MDAMRSEPGLVTRCWFPEPRGPLFQLDNGANAEVLIGAPAYQLTSGDIVAL</sequence>
<organism evidence="1 2">
    <name type="scientific">Massilia violaceinigra</name>
    <dbReference type="NCBI Taxonomy" id="2045208"/>
    <lineage>
        <taxon>Bacteria</taxon>
        <taxon>Pseudomonadati</taxon>
        <taxon>Pseudomonadota</taxon>
        <taxon>Betaproteobacteria</taxon>
        <taxon>Burkholderiales</taxon>
        <taxon>Oxalobacteraceae</taxon>
        <taxon>Telluria group</taxon>
        <taxon>Massilia</taxon>
    </lineage>
</organism>
<name>A0ABY4A833_9BURK</name>